<dbReference type="AlphaFoldDB" id="A0A7L5BVQ3"/>
<evidence type="ECO:0000259" key="4">
    <source>
        <dbReference type="PROSITE" id="PS50949"/>
    </source>
</evidence>
<dbReference type="InterPro" id="IPR011711">
    <property type="entry name" value="GntR_C"/>
</dbReference>
<dbReference type="PANTHER" id="PTHR43537:SF5">
    <property type="entry name" value="UXU OPERON TRANSCRIPTIONAL REGULATOR"/>
    <property type="match status" value="1"/>
</dbReference>
<dbReference type="SUPFAM" id="SSF46785">
    <property type="entry name" value="Winged helix' DNA-binding domain"/>
    <property type="match status" value="1"/>
</dbReference>
<dbReference type="InterPro" id="IPR036390">
    <property type="entry name" value="WH_DNA-bd_sf"/>
</dbReference>
<name>A0A7L5BVQ3_9RHOB</name>
<dbReference type="Gene3D" id="1.10.10.10">
    <property type="entry name" value="Winged helix-like DNA-binding domain superfamily/Winged helix DNA-binding domain"/>
    <property type="match status" value="1"/>
</dbReference>
<dbReference type="InterPro" id="IPR000524">
    <property type="entry name" value="Tscrpt_reg_HTH_GntR"/>
</dbReference>
<feature type="domain" description="HTH gntR-type" evidence="4">
    <location>
        <begin position="11"/>
        <end position="78"/>
    </location>
</feature>
<reference evidence="5 6" key="1">
    <citation type="submission" date="2020-02" db="EMBL/GenBank/DDBJ databases">
        <title>complete genome sequence of Rhodobacteraceae bacterium.</title>
        <authorList>
            <person name="Park J."/>
            <person name="Kim Y.-S."/>
            <person name="Kim K.-H."/>
        </authorList>
    </citation>
    <scope>NUCLEOTIDE SEQUENCE [LARGE SCALE GENOMIC DNA]</scope>
    <source>
        <strain evidence="5 6">RR4-56</strain>
    </source>
</reference>
<gene>
    <name evidence="5" type="ORF">G5B40_06790</name>
</gene>
<evidence type="ECO:0000313" key="6">
    <source>
        <dbReference type="Proteomes" id="UP000503336"/>
    </source>
</evidence>
<accession>A0A7L5BVQ3</accession>
<keyword evidence="3" id="KW-0804">Transcription</keyword>
<dbReference type="Pfam" id="PF07729">
    <property type="entry name" value="FCD"/>
    <property type="match status" value="1"/>
</dbReference>
<dbReference type="Proteomes" id="UP000503336">
    <property type="component" value="Chromosome"/>
</dbReference>
<evidence type="ECO:0000256" key="2">
    <source>
        <dbReference type="ARBA" id="ARBA00023125"/>
    </source>
</evidence>
<protein>
    <submittedName>
        <fullName evidence="5">GntR family transcriptional regulator</fullName>
    </submittedName>
</protein>
<dbReference type="GO" id="GO:0003677">
    <property type="term" value="F:DNA binding"/>
    <property type="evidence" value="ECO:0007669"/>
    <property type="project" value="UniProtKB-KW"/>
</dbReference>
<dbReference type="SMART" id="SM00345">
    <property type="entry name" value="HTH_GNTR"/>
    <property type="match status" value="1"/>
</dbReference>
<proteinExistence type="predicted"/>
<keyword evidence="6" id="KW-1185">Reference proteome</keyword>
<evidence type="ECO:0000313" key="5">
    <source>
        <dbReference type="EMBL" id="QIE55183.1"/>
    </source>
</evidence>
<keyword evidence="2" id="KW-0238">DNA-binding</keyword>
<dbReference type="KEGG" id="hdh:G5B40_06790"/>
<sequence>MTQIAELPERRTTTDLVFDSLHDDIVALNLLPGAKLSEAEIARRFGVSRQPVRDAFNRLANLDLLLIRPQRATEVRGFSMASITHARFVRLAVELEVIRRACAVWDDRCAETLRRNLDRQEKAVAAGVAETFHELDQQFHELICEHGGSPLAIQTIRECKQKVDRLCVLSLGRAREAATLLGDHRNLAAALAAGSVEEAVAITRLHLTRLDATIEEIQRTHSEYFE</sequence>
<dbReference type="InterPro" id="IPR036388">
    <property type="entry name" value="WH-like_DNA-bd_sf"/>
</dbReference>
<dbReference type="PROSITE" id="PS50949">
    <property type="entry name" value="HTH_GNTR"/>
    <property type="match status" value="1"/>
</dbReference>
<dbReference type="PANTHER" id="PTHR43537">
    <property type="entry name" value="TRANSCRIPTIONAL REGULATOR, GNTR FAMILY"/>
    <property type="match status" value="1"/>
</dbReference>
<dbReference type="RefSeq" id="WP_165096671.1">
    <property type="nucleotide sequence ID" value="NZ_CP049056.1"/>
</dbReference>
<dbReference type="EMBL" id="CP049056">
    <property type="protein sequence ID" value="QIE55183.1"/>
    <property type="molecule type" value="Genomic_DNA"/>
</dbReference>
<evidence type="ECO:0000256" key="3">
    <source>
        <dbReference type="ARBA" id="ARBA00023163"/>
    </source>
</evidence>
<dbReference type="InterPro" id="IPR008920">
    <property type="entry name" value="TF_FadR/GntR_C"/>
</dbReference>
<keyword evidence="1" id="KW-0805">Transcription regulation</keyword>
<dbReference type="Pfam" id="PF00392">
    <property type="entry name" value="GntR"/>
    <property type="match status" value="1"/>
</dbReference>
<organism evidence="5 6">
    <name type="scientific">Pikeienuella piscinae</name>
    <dbReference type="NCBI Taxonomy" id="2748098"/>
    <lineage>
        <taxon>Bacteria</taxon>
        <taxon>Pseudomonadati</taxon>
        <taxon>Pseudomonadota</taxon>
        <taxon>Alphaproteobacteria</taxon>
        <taxon>Rhodobacterales</taxon>
        <taxon>Paracoccaceae</taxon>
        <taxon>Pikeienuella</taxon>
    </lineage>
</organism>
<dbReference type="Gene3D" id="1.20.120.530">
    <property type="entry name" value="GntR ligand-binding domain-like"/>
    <property type="match status" value="1"/>
</dbReference>
<dbReference type="GO" id="GO:0003700">
    <property type="term" value="F:DNA-binding transcription factor activity"/>
    <property type="evidence" value="ECO:0007669"/>
    <property type="project" value="InterPro"/>
</dbReference>
<dbReference type="SUPFAM" id="SSF48008">
    <property type="entry name" value="GntR ligand-binding domain-like"/>
    <property type="match status" value="1"/>
</dbReference>
<dbReference type="SMART" id="SM00895">
    <property type="entry name" value="FCD"/>
    <property type="match status" value="1"/>
</dbReference>
<evidence type="ECO:0000256" key="1">
    <source>
        <dbReference type="ARBA" id="ARBA00023015"/>
    </source>
</evidence>